<dbReference type="Pfam" id="PF20209">
    <property type="entry name" value="DUF6570"/>
    <property type="match status" value="1"/>
</dbReference>
<protein>
    <recommendedName>
        <fullName evidence="2">DUF6570 domain-containing protein</fullName>
    </recommendedName>
</protein>
<feature type="domain" description="DUF6570" evidence="2">
    <location>
        <begin position="4"/>
        <end position="89"/>
    </location>
</feature>
<evidence type="ECO:0000256" key="1">
    <source>
        <dbReference type="SAM" id="MobiDB-lite"/>
    </source>
</evidence>
<dbReference type="OrthoDB" id="4960759at2759"/>
<sequence length="136" mass="15434">MTYRGAQYKYRGHHQLPQQRADHAPPPARAATTARYSHLAASQPNRSAEHDQSFRTQLRIRRPVVTAWLRHLQANHRRYSDVTIDEDALTQLPDDGDVNAELQTQEVAPDDLEILVADIENDDLGYDVSVIPDLKA</sequence>
<dbReference type="InterPro" id="IPR046700">
    <property type="entry name" value="DUF6570"/>
</dbReference>
<evidence type="ECO:0000313" key="4">
    <source>
        <dbReference type="Proteomes" id="UP000016801"/>
    </source>
</evidence>
<gene>
    <name evidence="3" type="ORF">CPUR_04460</name>
</gene>
<comment type="caution">
    <text evidence="3">The sequence shown here is derived from an EMBL/GenBank/DDBJ whole genome shotgun (WGS) entry which is preliminary data.</text>
</comment>
<keyword evidence="4" id="KW-1185">Reference proteome</keyword>
<dbReference type="EMBL" id="CAGA01000023">
    <property type="protein sequence ID" value="CCE30611.1"/>
    <property type="molecule type" value="Genomic_DNA"/>
</dbReference>
<dbReference type="HOGENOM" id="CLU_1875224_0_0_1"/>
<feature type="region of interest" description="Disordered" evidence="1">
    <location>
        <begin position="1"/>
        <end position="55"/>
    </location>
</feature>
<accession>M1W155</accession>
<name>M1W155_CLAP2</name>
<organism evidence="3 4">
    <name type="scientific">Claviceps purpurea (strain 20.1)</name>
    <name type="common">Ergot fungus</name>
    <name type="synonym">Sphacelia segetum</name>
    <dbReference type="NCBI Taxonomy" id="1111077"/>
    <lineage>
        <taxon>Eukaryota</taxon>
        <taxon>Fungi</taxon>
        <taxon>Dikarya</taxon>
        <taxon>Ascomycota</taxon>
        <taxon>Pezizomycotina</taxon>
        <taxon>Sordariomycetes</taxon>
        <taxon>Hypocreomycetidae</taxon>
        <taxon>Hypocreales</taxon>
        <taxon>Clavicipitaceae</taxon>
        <taxon>Claviceps</taxon>
    </lineage>
</organism>
<reference evidence="3 4" key="1">
    <citation type="journal article" date="2013" name="PLoS Genet.">
        <title>Plant-symbiotic fungi as chemical engineers: Multi-genome analysis of the Clavicipitaceae reveals dynamics of alkaloid loci.</title>
        <authorList>
            <person name="Schardl C.L."/>
            <person name="Young C.A."/>
            <person name="Hesse U."/>
            <person name="Amyotte S.G."/>
            <person name="Andreeva K."/>
            <person name="Calie P.J."/>
            <person name="Fleetwood D.J."/>
            <person name="Haws D.C."/>
            <person name="Moore N."/>
            <person name="Oeser B."/>
            <person name="Panaccione D.G."/>
            <person name="Schweri K.K."/>
            <person name="Voisey C.R."/>
            <person name="Farman M.L."/>
            <person name="Jaromczyk J.W."/>
            <person name="Roe B.A."/>
            <person name="O'Sullivan D.M."/>
            <person name="Scott B."/>
            <person name="Tudzynski P."/>
            <person name="An Z."/>
            <person name="Arnaoudova E.G."/>
            <person name="Bullock C.T."/>
            <person name="Charlton N.D."/>
            <person name="Chen L."/>
            <person name="Cox M."/>
            <person name="Dinkins R.D."/>
            <person name="Florea S."/>
            <person name="Glenn A.E."/>
            <person name="Gordon A."/>
            <person name="Gueldener U."/>
            <person name="Harris D.R."/>
            <person name="Hollin W."/>
            <person name="Jaromczyk J."/>
            <person name="Johnson R.D."/>
            <person name="Khan A.K."/>
            <person name="Leistner E."/>
            <person name="Leuchtmann A."/>
            <person name="Li C."/>
            <person name="Liu J."/>
            <person name="Liu J."/>
            <person name="Liu M."/>
            <person name="Mace W."/>
            <person name="Machado C."/>
            <person name="Nagabhyru P."/>
            <person name="Pan J."/>
            <person name="Schmid J."/>
            <person name="Sugawara K."/>
            <person name="Steiner U."/>
            <person name="Takach J.E."/>
            <person name="Tanaka E."/>
            <person name="Webb J.S."/>
            <person name="Wilson E.V."/>
            <person name="Wiseman J.L."/>
            <person name="Yoshida R."/>
            <person name="Zeng Z."/>
        </authorList>
    </citation>
    <scope>NUCLEOTIDE SEQUENCE [LARGE SCALE GENOMIC DNA]</scope>
    <source>
        <strain evidence="3 4">20.1</strain>
    </source>
</reference>
<proteinExistence type="predicted"/>
<dbReference type="VEuPathDB" id="FungiDB:CPUR_04460"/>
<dbReference type="AlphaFoldDB" id="M1W155"/>
<evidence type="ECO:0000313" key="3">
    <source>
        <dbReference type="EMBL" id="CCE30611.1"/>
    </source>
</evidence>
<dbReference type="Proteomes" id="UP000016801">
    <property type="component" value="Unassembled WGS sequence"/>
</dbReference>
<evidence type="ECO:0000259" key="2">
    <source>
        <dbReference type="Pfam" id="PF20209"/>
    </source>
</evidence>